<dbReference type="InterPro" id="IPR009081">
    <property type="entry name" value="PP-bd_ACP"/>
</dbReference>
<feature type="domain" description="Ketosynthase family 3 (KS3)" evidence="9">
    <location>
        <begin position="125"/>
        <end position="551"/>
    </location>
</feature>
<dbReference type="InterPro" id="IPR020806">
    <property type="entry name" value="PKS_PP-bd"/>
</dbReference>
<dbReference type="Proteomes" id="UP001183420">
    <property type="component" value="Unassembled WGS sequence"/>
</dbReference>
<dbReference type="Gene3D" id="3.30.70.3290">
    <property type="match status" value="1"/>
</dbReference>
<dbReference type="InterPro" id="IPR036291">
    <property type="entry name" value="NAD(P)-bd_dom_sf"/>
</dbReference>
<dbReference type="PANTHER" id="PTHR43775">
    <property type="entry name" value="FATTY ACID SYNTHASE"/>
    <property type="match status" value="1"/>
</dbReference>
<dbReference type="InterPro" id="IPR014031">
    <property type="entry name" value="Ketoacyl_synth_C"/>
</dbReference>
<evidence type="ECO:0000256" key="2">
    <source>
        <dbReference type="ARBA" id="ARBA00022553"/>
    </source>
</evidence>
<evidence type="ECO:0000256" key="5">
    <source>
        <dbReference type="ARBA" id="ARBA00023268"/>
    </source>
</evidence>
<dbReference type="PROSITE" id="PS00012">
    <property type="entry name" value="PHOSPHOPANTETHEINE"/>
    <property type="match status" value="1"/>
</dbReference>
<dbReference type="InterPro" id="IPR057326">
    <property type="entry name" value="KR_dom"/>
</dbReference>
<dbReference type="RefSeq" id="WP_311595913.1">
    <property type="nucleotide sequence ID" value="NZ_JAVREM010000003.1"/>
</dbReference>
<dbReference type="InterPro" id="IPR036736">
    <property type="entry name" value="ACP-like_sf"/>
</dbReference>
<dbReference type="InterPro" id="IPR020841">
    <property type="entry name" value="PKS_Beta-ketoAc_synthase_dom"/>
</dbReference>
<gene>
    <name evidence="10" type="ORF">RNC47_05260</name>
</gene>
<keyword evidence="4" id="KW-0045">Antibiotic biosynthesis</keyword>
<keyword evidence="1" id="KW-0596">Phosphopantetheine</keyword>
<evidence type="ECO:0000256" key="4">
    <source>
        <dbReference type="ARBA" id="ARBA00023194"/>
    </source>
</evidence>
<keyword evidence="5" id="KW-0511">Multifunctional enzyme</keyword>
<dbReference type="CDD" id="cd08952">
    <property type="entry name" value="KR_1_SDR_x"/>
    <property type="match status" value="1"/>
</dbReference>
<dbReference type="Gene3D" id="3.40.50.1820">
    <property type="entry name" value="alpha/beta hydrolase"/>
    <property type="match status" value="1"/>
</dbReference>
<dbReference type="Pfam" id="PF00550">
    <property type="entry name" value="PP-binding"/>
    <property type="match status" value="1"/>
</dbReference>
<dbReference type="CDD" id="cd00833">
    <property type="entry name" value="PKS"/>
    <property type="match status" value="1"/>
</dbReference>
<dbReference type="Pfam" id="PF00109">
    <property type="entry name" value="ketoacyl-synt"/>
    <property type="match status" value="1"/>
</dbReference>
<keyword evidence="6" id="KW-0012">Acyltransferase</keyword>
<evidence type="ECO:0000256" key="6">
    <source>
        <dbReference type="ARBA" id="ARBA00023315"/>
    </source>
</evidence>
<dbReference type="Gene3D" id="3.40.50.720">
    <property type="entry name" value="NAD(P)-binding Rossmann-like Domain"/>
    <property type="match status" value="1"/>
</dbReference>
<protein>
    <submittedName>
        <fullName evidence="10">Type I polyketide synthase</fullName>
    </submittedName>
</protein>
<dbReference type="InterPro" id="IPR016035">
    <property type="entry name" value="Acyl_Trfase/lysoPLipase"/>
</dbReference>
<keyword evidence="11" id="KW-1185">Reference proteome</keyword>
<keyword evidence="3" id="KW-0808">Transferase</keyword>
<evidence type="ECO:0000259" key="9">
    <source>
        <dbReference type="PROSITE" id="PS52004"/>
    </source>
</evidence>
<evidence type="ECO:0000313" key="10">
    <source>
        <dbReference type="EMBL" id="MDT0317751.1"/>
    </source>
</evidence>
<dbReference type="SUPFAM" id="SSF47336">
    <property type="entry name" value="ACP-like"/>
    <property type="match status" value="1"/>
</dbReference>
<dbReference type="Pfam" id="PF00698">
    <property type="entry name" value="Acyl_transf_1"/>
    <property type="match status" value="1"/>
</dbReference>
<dbReference type="InterPro" id="IPR016036">
    <property type="entry name" value="Malonyl_transacylase_ACP-bd"/>
</dbReference>
<accession>A0ABU2LJI9</accession>
<dbReference type="SUPFAM" id="SSF51735">
    <property type="entry name" value="NAD(P)-binding Rossmann-fold domains"/>
    <property type="match status" value="2"/>
</dbReference>
<dbReference type="SUPFAM" id="SSF53901">
    <property type="entry name" value="Thiolase-like"/>
    <property type="match status" value="1"/>
</dbReference>
<evidence type="ECO:0000256" key="7">
    <source>
        <dbReference type="SAM" id="MobiDB-lite"/>
    </source>
</evidence>
<dbReference type="PROSITE" id="PS52004">
    <property type="entry name" value="KS3_2"/>
    <property type="match status" value="1"/>
</dbReference>
<dbReference type="PROSITE" id="PS50075">
    <property type="entry name" value="CARRIER"/>
    <property type="match status" value="1"/>
</dbReference>
<dbReference type="Gene3D" id="3.40.47.10">
    <property type="match status" value="1"/>
</dbReference>
<dbReference type="SMART" id="SM00824">
    <property type="entry name" value="PKS_TE"/>
    <property type="match status" value="1"/>
</dbReference>
<dbReference type="Gene3D" id="1.10.1200.10">
    <property type="entry name" value="ACP-like"/>
    <property type="match status" value="2"/>
</dbReference>
<comment type="caution">
    <text evidence="10">The sequence shown here is derived from an EMBL/GenBank/DDBJ whole genome shotgun (WGS) entry which is preliminary data.</text>
</comment>
<dbReference type="SMART" id="SM01294">
    <property type="entry name" value="PKS_PP_betabranch"/>
    <property type="match status" value="1"/>
</dbReference>
<dbReference type="InterPro" id="IPR032821">
    <property type="entry name" value="PKS_assoc"/>
</dbReference>
<dbReference type="SUPFAM" id="SSF53474">
    <property type="entry name" value="alpha/beta-Hydrolases"/>
    <property type="match status" value="1"/>
</dbReference>
<keyword evidence="2" id="KW-0597">Phosphoprotein</keyword>
<reference evidence="11" key="1">
    <citation type="submission" date="2023-07" db="EMBL/GenBank/DDBJ databases">
        <title>30 novel species of actinomycetes from the DSMZ collection.</title>
        <authorList>
            <person name="Nouioui I."/>
        </authorList>
    </citation>
    <scope>NUCLEOTIDE SEQUENCE [LARGE SCALE GENOMIC DNA]</scope>
    <source>
        <strain evidence="11">DSM 44918</strain>
    </source>
</reference>
<dbReference type="SMART" id="SM00827">
    <property type="entry name" value="PKS_AT"/>
    <property type="match status" value="1"/>
</dbReference>
<dbReference type="InterPro" id="IPR001227">
    <property type="entry name" value="Ac_transferase_dom_sf"/>
</dbReference>
<dbReference type="Pfam" id="PF16197">
    <property type="entry name" value="KAsynt_C_assoc"/>
    <property type="match status" value="1"/>
</dbReference>
<dbReference type="SUPFAM" id="SSF52151">
    <property type="entry name" value="FabD/lysophospholipase-like"/>
    <property type="match status" value="1"/>
</dbReference>
<dbReference type="Pfam" id="PF08659">
    <property type="entry name" value="KR"/>
    <property type="match status" value="1"/>
</dbReference>
<dbReference type="Pfam" id="PF00975">
    <property type="entry name" value="Thioesterase"/>
    <property type="match status" value="1"/>
</dbReference>
<proteinExistence type="predicted"/>
<dbReference type="InterPro" id="IPR013968">
    <property type="entry name" value="PKS_KR"/>
</dbReference>
<dbReference type="Pfam" id="PF02801">
    <property type="entry name" value="Ketoacyl-synt_C"/>
    <property type="match status" value="1"/>
</dbReference>
<dbReference type="SUPFAM" id="SSF55048">
    <property type="entry name" value="Probable ACP-binding domain of malonyl-CoA ACP transacylase"/>
    <property type="match status" value="1"/>
</dbReference>
<dbReference type="Gene3D" id="3.40.366.10">
    <property type="entry name" value="Malonyl-Coenzyme A Acyl Carrier Protein, domain 2"/>
    <property type="match status" value="1"/>
</dbReference>
<dbReference type="InterPro" id="IPR016039">
    <property type="entry name" value="Thiolase-like"/>
</dbReference>
<feature type="domain" description="Carrier" evidence="8">
    <location>
        <begin position="1541"/>
        <end position="1616"/>
    </location>
</feature>
<dbReference type="SMART" id="SM00823">
    <property type="entry name" value="PKS_PP"/>
    <property type="match status" value="2"/>
</dbReference>
<evidence type="ECO:0000256" key="1">
    <source>
        <dbReference type="ARBA" id="ARBA00022450"/>
    </source>
</evidence>
<name>A0ABU2LJI9_9ACTN</name>
<dbReference type="InterPro" id="IPR006162">
    <property type="entry name" value="Ppantetheine_attach_site"/>
</dbReference>
<dbReference type="InterPro" id="IPR014043">
    <property type="entry name" value="Acyl_transferase_dom"/>
</dbReference>
<evidence type="ECO:0000259" key="8">
    <source>
        <dbReference type="PROSITE" id="PS50075"/>
    </source>
</evidence>
<feature type="region of interest" description="Disordered" evidence="7">
    <location>
        <begin position="1510"/>
        <end position="1529"/>
    </location>
</feature>
<dbReference type="InterPro" id="IPR020802">
    <property type="entry name" value="TesA-like"/>
</dbReference>
<dbReference type="InterPro" id="IPR014030">
    <property type="entry name" value="Ketoacyl_synth_N"/>
</dbReference>
<evidence type="ECO:0000256" key="3">
    <source>
        <dbReference type="ARBA" id="ARBA00022679"/>
    </source>
</evidence>
<organism evidence="10 11">
    <name type="scientific">Streptomyces millisiae</name>
    <dbReference type="NCBI Taxonomy" id="3075542"/>
    <lineage>
        <taxon>Bacteria</taxon>
        <taxon>Bacillati</taxon>
        <taxon>Actinomycetota</taxon>
        <taxon>Actinomycetes</taxon>
        <taxon>Kitasatosporales</taxon>
        <taxon>Streptomycetaceae</taxon>
        <taxon>Streptomyces</taxon>
    </lineage>
</organism>
<evidence type="ECO:0000313" key="11">
    <source>
        <dbReference type="Proteomes" id="UP001183420"/>
    </source>
</evidence>
<dbReference type="InterPro" id="IPR001031">
    <property type="entry name" value="Thioesterase"/>
</dbReference>
<dbReference type="SMART" id="SM00822">
    <property type="entry name" value="PKS_KR"/>
    <property type="match status" value="1"/>
</dbReference>
<dbReference type="InterPro" id="IPR050091">
    <property type="entry name" value="PKS_NRPS_Biosynth_Enz"/>
</dbReference>
<dbReference type="InterPro" id="IPR029058">
    <property type="entry name" value="AB_hydrolase_fold"/>
</dbReference>
<dbReference type="SMART" id="SM00825">
    <property type="entry name" value="PKS_KS"/>
    <property type="match status" value="1"/>
</dbReference>
<sequence>MPKTEGPWSNRLTALPDSAWHEALLALIAGQVSTATGRAESATLDPAAPWRRLGVYREVAERLRAGLAEATGLDLPATLFFDQPSPRAVAEYLRSRLLGTAAPAGDEPAGAAAEAPATGPAPAVQEPIAIVGAACRLPGGADSPEALWRLVDEGRDAIGGLPDDRGWDLDALYDPDPGHHGTAYTRHGGFLPGIDQFDPAFFGISPREAKALDPQQRLLLEVSWEAMERAGIDPHGLRGSRTGVFAGVSLQDYGPAWHEAPEEAQGQMLTGNALGVMAGRVAYTFGFEGPALTVDTQCSSSLVAVHLAGQALRSGEADLALAGGVTLMSTPGMLLEFSRKRGLAPDGRCKAFSVDADGTGWAEGAGVLLLERLSDARRNGHRVLAVVRGTAINQDGASNGLTAPNGPSQQRLIRLALANAGLRPSDVDAVEAHGTGTALGDPIEAQALIAVYGRQRPAGRPLHLGSLKSNIGHPQAAAGVAGIIKMTEAMRHGVLPRTLHVREPSPHVDWSAGDVRLLTEPVPWSRAGRPRRAAVSAFGVSGTNAHVVLEEAPDTEPPAAAAPVPLVLSGRTGEALRQQADRVGTYLAERPELAPLDVGFTLAGRARFEHRAVAVTGDRERLLGQLAALAADRSAAGLVSGAVRPALRHGGPRGKLAVLFTGQGSQRPGMGRGLHAAYAVFARALDEVCARVDPHLERPLRDVMFAADGSPEAALLHHTAYAQPALFAHETALFRLVESWGLRPDLLAGHSIGELTAAHVAGVLSLDDACRLVAARGRLMQSCRAGGAMVAVRAGVDEVRESLAGTEGRVTVAAVNGPLATVIAGDADEVTRIAETWAAAGRKTRRLEVSHAFHSPHMDGMLDAFAEVAGGVTYHPPALAVVSTLTGEPVGERELCAPEYWVRQVREPVRFLDAVRRLHAEGAGGYLELGPDAVLSALTPGCLPAEPDGTPPVVAAAARAGRPEAVTLLTALAELHVHGVPLDLRAPYEGSDATHVELPTYAFQRRRYWLDRPAAAPTARRRPRRAEPVDLRYRVEWRPLGPEQPPASDALTGVWPLLTPPVGVDEELVGRLSWVVERLGGEVVRVPLSAEDADRSRVAEMVEKRVLAEGGRVGGVLSLLALDTEPHPEHPVLTRGAALTCALSQALADLAVAAPLWCVTRGGVRAGEGEPAPDPRQALVWGLGRTLALERPDGWGGLVDVPAEVDDESLGWLGVALTAPAGEDQLAARPTGPLVPRLVPAGAAPAAAEPWRPRGTVLVTGGTGALGAEAARWLAANGASRLVLTSRRGMDAPGAQELLAELGASGAQVTVVACDVSDRAQLAGLLDSLPADQPLTGVVHAAGVGGRLAPLTEVAPDEFAATLAGKVAGAVHLDELLAERGVTLEAFVLYSSISGVWGSAGQAAYGAGNAFLDALASRRVAGGLAATAVSFGPWAEAGMGVEPGLRDFLRERGLPPLDPTVAGALLWESVSRGEHGVIVADVDWDRFLPLFTAARPGRFFAELSAAARPETTDAMPAEEGGSSSRPRPADLAALPEAERARRLLDLVRGEAAAILGHAAPEDVDPERRFLELGFDSLASVELRGRLVAATGLTLATPVVFEHPTAGQLARHLGELTVRAASAARRAEQAERPSFGVRDLYRQACGMGKFAEGVDLLRAAAKLRPTFRTAEEFGPVEPVRLASGPAQPVLICLPSMVAPSGPHNFARLALHLHGLRDVHALPHPGFGDDELLPATSDLVVDLHAAAIQRAFPDSRVALAGYSSGGWLAHAVAARLEASGGAPDAVVLLDTWFPKDRIPEEQIEGQLRGIAVNDQAYALMTEAQVTAQGAYLDLFDGWQPTAVNAPVVLVRAGERMPQAPSDEAAGEGRWTTAWEVEHDTIEAVGNHQTMMNEHAESTARALHRWLDGNRA</sequence>
<dbReference type="PANTHER" id="PTHR43775:SF51">
    <property type="entry name" value="INACTIVE PHENOLPHTHIOCEROL SYNTHESIS POLYKETIDE SYNTHASE TYPE I PKS1-RELATED"/>
    <property type="match status" value="1"/>
</dbReference>
<dbReference type="EMBL" id="JAVREM010000003">
    <property type="protein sequence ID" value="MDT0317751.1"/>
    <property type="molecule type" value="Genomic_DNA"/>
</dbReference>